<feature type="compositionally biased region" description="Basic and acidic residues" evidence="1">
    <location>
        <begin position="1"/>
        <end position="12"/>
    </location>
</feature>
<feature type="compositionally biased region" description="Polar residues" evidence="1">
    <location>
        <begin position="25"/>
        <end position="51"/>
    </location>
</feature>
<sequence length="132" mass="14381">MKLEKQVEHDLKASITTSKVRRHLWTSSGGEGQTSQPETPTSAPGSSNVQQLKPVKIENEKDNVGKSIGPKKRKGIKFSEDIVLPLPHKVKTLHATKSEIGTGIDSPFECPTVALKSYNAINTPPDTQIIEV</sequence>
<organism evidence="2 3">
    <name type="scientific">Riccia sorocarpa</name>
    <dbReference type="NCBI Taxonomy" id="122646"/>
    <lineage>
        <taxon>Eukaryota</taxon>
        <taxon>Viridiplantae</taxon>
        <taxon>Streptophyta</taxon>
        <taxon>Embryophyta</taxon>
        <taxon>Marchantiophyta</taxon>
        <taxon>Marchantiopsida</taxon>
        <taxon>Marchantiidae</taxon>
        <taxon>Marchantiales</taxon>
        <taxon>Ricciaceae</taxon>
        <taxon>Riccia</taxon>
    </lineage>
</organism>
<comment type="caution">
    <text evidence="2">The sequence shown here is derived from an EMBL/GenBank/DDBJ whole genome shotgun (WGS) entry which is preliminary data.</text>
</comment>
<feature type="region of interest" description="Disordered" evidence="1">
    <location>
        <begin position="1"/>
        <end position="72"/>
    </location>
</feature>
<evidence type="ECO:0000313" key="3">
    <source>
        <dbReference type="Proteomes" id="UP001633002"/>
    </source>
</evidence>
<proteinExistence type="predicted"/>
<accession>A0ABD3H2F8</accession>
<evidence type="ECO:0000313" key="2">
    <source>
        <dbReference type="EMBL" id="KAL3685588.1"/>
    </source>
</evidence>
<reference evidence="2 3" key="1">
    <citation type="submission" date="2024-09" db="EMBL/GenBank/DDBJ databases">
        <title>Chromosome-scale assembly of Riccia sorocarpa.</title>
        <authorList>
            <person name="Paukszto L."/>
        </authorList>
    </citation>
    <scope>NUCLEOTIDE SEQUENCE [LARGE SCALE GENOMIC DNA]</scope>
    <source>
        <strain evidence="2">LP-2024</strain>
        <tissue evidence="2">Aerial parts of the thallus</tissue>
    </source>
</reference>
<name>A0ABD3H2F8_9MARC</name>
<dbReference type="AlphaFoldDB" id="A0ABD3H2F8"/>
<protein>
    <submittedName>
        <fullName evidence="2">Uncharacterized protein</fullName>
    </submittedName>
</protein>
<dbReference type="EMBL" id="JBJQOH010000006">
    <property type="protein sequence ID" value="KAL3685588.1"/>
    <property type="molecule type" value="Genomic_DNA"/>
</dbReference>
<feature type="compositionally biased region" description="Basic and acidic residues" evidence="1">
    <location>
        <begin position="55"/>
        <end position="64"/>
    </location>
</feature>
<dbReference type="Proteomes" id="UP001633002">
    <property type="component" value="Unassembled WGS sequence"/>
</dbReference>
<evidence type="ECO:0000256" key="1">
    <source>
        <dbReference type="SAM" id="MobiDB-lite"/>
    </source>
</evidence>
<gene>
    <name evidence="2" type="ORF">R1sor_003610</name>
</gene>
<keyword evidence="3" id="KW-1185">Reference proteome</keyword>